<keyword evidence="3" id="KW-1185">Reference proteome</keyword>
<dbReference type="EMBL" id="LR746496">
    <property type="protein sequence ID" value="CAA7601359.1"/>
    <property type="molecule type" value="Genomic_DNA"/>
</dbReference>
<dbReference type="NCBIfam" id="TIGR02678">
    <property type="entry name" value="TIGR02678 family protein"/>
    <property type="match status" value="1"/>
</dbReference>
<protein>
    <submittedName>
        <fullName evidence="1">TIGR02678 family protein</fullName>
    </submittedName>
    <submittedName>
        <fullName evidence="2">TIGR02678 protein</fullName>
    </submittedName>
</protein>
<evidence type="ECO:0000313" key="1">
    <source>
        <dbReference type="EMBL" id="CAA7601359.1"/>
    </source>
</evidence>
<organism evidence="1">
    <name type="scientific">Acididesulfobacillus acetoxydans</name>
    <dbReference type="NCBI Taxonomy" id="1561005"/>
    <lineage>
        <taxon>Bacteria</taxon>
        <taxon>Bacillati</taxon>
        <taxon>Bacillota</taxon>
        <taxon>Clostridia</taxon>
        <taxon>Eubacteriales</taxon>
        <taxon>Peptococcaceae</taxon>
        <taxon>Acididesulfobacillus</taxon>
    </lineage>
</organism>
<dbReference type="Proteomes" id="UP001071230">
    <property type="component" value="Unassembled WGS sequence"/>
</dbReference>
<dbReference type="InterPro" id="IPR013494">
    <property type="entry name" value="CHP02678"/>
</dbReference>
<dbReference type="EMBL" id="CDGJ01000011">
    <property type="protein sequence ID" value="CEJ06024.1"/>
    <property type="molecule type" value="Genomic_DNA"/>
</dbReference>
<proteinExistence type="predicted"/>
<dbReference type="RefSeq" id="WP_240984896.1">
    <property type="nucleotide sequence ID" value="NZ_CDGJ01000011.1"/>
</dbReference>
<reference evidence="2" key="1">
    <citation type="submission" date="2014-11" db="EMBL/GenBank/DDBJ databases">
        <authorList>
            <person name="Hornung B.V."/>
        </authorList>
    </citation>
    <scope>NUCLEOTIDE SEQUENCE</scope>
    <source>
        <strain evidence="2">INE</strain>
    </source>
</reference>
<reference evidence="1" key="2">
    <citation type="submission" date="2020-01" db="EMBL/GenBank/DDBJ databases">
        <authorList>
            <person name="Hornung B."/>
        </authorList>
    </citation>
    <scope>NUCLEOTIDE SEQUENCE</scope>
    <source>
        <strain evidence="1">PacBioINE</strain>
    </source>
</reference>
<accession>A0A8S0W809</accession>
<dbReference type="KEGG" id="aacx:DEACI_2025"/>
<evidence type="ECO:0000313" key="3">
    <source>
        <dbReference type="Proteomes" id="UP001071230"/>
    </source>
</evidence>
<gene>
    <name evidence="2" type="ORF">DEACI_0470</name>
    <name evidence="1" type="ORF">DEACI_2025</name>
</gene>
<dbReference type="AlphaFoldDB" id="A0A8S0W809"/>
<dbReference type="Pfam" id="PF09661">
    <property type="entry name" value="DUF2398"/>
    <property type="match status" value="1"/>
</dbReference>
<evidence type="ECO:0000313" key="2">
    <source>
        <dbReference type="EMBL" id="CEJ06024.1"/>
    </source>
</evidence>
<dbReference type="Proteomes" id="UP000836597">
    <property type="component" value="Chromosome"/>
</dbReference>
<sequence length="403" mass="47587">MSDREFDETARVGLKALLENFWIIREEDPETYQLIRDREKTLRQYVLDKLGYHLIVHRHFAKLEKIPARPEAWMGIETFQRPLDYAILACVLAYLENKSVDEQFLLSDLCSELVALFPVSEGEPGLDWRHYEQRKSLVRVLQFMDSQGLLRVVDGETGAFNQSEESEVLYEATVMARYFMRSYPKDLFRFQSKEELLAADLEEGDDESGSSRRRNRVYRQLLLSPAMYREEMEEGDFLYLRNFRRRLLEDIEFHTGRQLELYRHTAMVVAPEYDHALTLFPDQKGITDLILQWSGELRRRWDDLSFARDAEGCPVLTPFEFEQEVRALKTRYSAGWSKKYREGLIQEIARELLTTMRDWKMAEREKETGRIRLRPALLRLEGEYPEDFRAEEMARGSGGESVD</sequence>
<name>A0A8S0W809_9FIRM</name>